<organism evidence="1 2">
    <name type="scientific">Tsukamurella tyrosinosolvens</name>
    <dbReference type="NCBI Taxonomy" id="57704"/>
    <lineage>
        <taxon>Bacteria</taxon>
        <taxon>Bacillati</taxon>
        <taxon>Actinomycetota</taxon>
        <taxon>Actinomycetes</taxon>
        <taxon>Mycobacteriales</taxon>
        <taxon>Tsukamurellaceae</taxon>
        <taxon>Tsukamurella</taxon>
    </lineage>
</organism>
<gene>
    <name evidence="1" type="ORF">SAMN04489793_3147</name>
</gene>
<dbReference type="STRING" id="57704.SAMN04489793_3147"/>
<evidence type="ECO:0000313" key="2">
    <source>
        <dbReference type="Proteomes" id="UP000182241"/>
    </source>
</evidence>
<dbReference type="Proteomes" id="UP000182241">
    <property type="component" value="Unassembled WGS sequence"/>
</dbReference>
<dbReference type="AlphaFoldDB" id="A0A1H4V5Q9"/>
<protein>
    <submittedName>
        <fullName evidence="1">Uncharacterized protein</fullName>
    </submittedName>
</protein>
<reference evidence="2" key="1">
    <citation type="submission" date="2016-10" db="EMBL/GenBank/DDBJ databases">
        <authorList>
            <person name="Varghese N."/>
            <person name="Submissions S."/>
        </authorList>
    </citation>
    <scope>NUCLEOTIDE SEQUENCE [LARGE SCALE GENOMIC DNA]</scope>
    <source>
        <strain evidence="2">DSM 44234</strain>
    </source>
</reference>
<sequence>MSTQLEDLLHLQIRDDDRRLVKTRRGCSAAARELDRCADALHRLLGSERVRLVDDSAVRWNRTTREVLDLARAAVNRVPYAKKQQIMCALTAAAAAERRVTELTAALMRMETRHVLRGGWWRFYAEEDNTLHTSDECARLRLRRGHAQLVPDLSGTDAYELRRTASVEHLCPGCFSTSALRTRKPRGLQDAA</sequence>
<name>A0A1H4V5Q9_TSUTY</name>
<evidence type="ECO:0000313" key="1">
    <source>
        <dbReference type="EMBL" id="SEC76200.1"/>
    </source>
</evidence>
<accession>A0A1H4V5Q9</accession>
<dbReference type="RefSeq" id="WP_068742847.1">
    <property type="nucleotide sequence ID" value="NZ_FNSA01000003.1"/>
</dbReference>
<proteinExistence type="predicted"/>
<keyword evidence="2" id="KW-1185">Reference proteome</keyword>
<dbReference type="EMBL" id="FNSA01000003">
    <property type="protein sequence ID" value="SEC76200.1"/>
    <property type="molecule type" value="Genomic_DNA"/>
</dbReference>